<evidence type="ECO:0000256" key="6">
    <source>
        <dbReference type="ARBA" id="ARBA00022989"/>
    </source>
</evidence>
<feature type="signal peptide" evidence="11">
    <location>
        <begin position="1"/>
        <end position="18"/>
    </location>
</feature>
<dbReference type="OrthoDB" id="4494341at2759"/>
<dbReference type="InterPro" id="IPR017927">
    <property type="entry name" value="FAD-bd_FR_type"/>
</dbReference>
<keyword evidence="5" id="KW-0249">Electron transport</keyword>
<evidence type="ECO:0000256" key="11">
    <source>
        <dbReference type="SAM" id="SignalP"/>
    </source>
</evidence>
<dbReference type="RefSeq" id="XP_016211040.1">
    <property type="nucleotide sequence ID" value="XM_016361220.1"/>
</dbReference>
<dbReference type="SUPFAM" id="SSF52343">
    <property type="entry name" value="Ferredoxin reductase-like, C-terminal NADP-linked domain"/>
    <property type="match status" value="1"/>
</dbReference>
<keyword evidence="4 10" id="KW-0812">Transmembrane</keyword>
<evidence type="ECO:0000256" key="1">
    <source>
        <dbReference type="ARBA" id="ARBA00004141"/>
    </source>
</evidence>
<accession>A0A0D1XG51</accession>
<keyword evidence="3" id="KW-0813">Transport</keyword>
<evidence type="ECO:0000256" key="10">
    <source>
        <dbReference type="SAM" id="Phobius"/>
    </source>
</evidence>
<dbReference type="PROSITE" id="PS51384">
    <property type="entry name" value="FAD_FR"/>
    <property type="match status" value="1"/>
</dbReference>
<dbReference type="GO" id="GO:0000293">
    <property type="term" value="F:ferric-chelate reductase activity"/>
    <property type="evidence" value="ECO:0007669"/>
    <property type="project" value="UniProtKB-ARBA"/>
</dbReference>
<dbReference type="GO" id="GO:0015677">
    <property type="term" value="P:copper ion import"/>
    <property type="evidence" value="ECO:0007669"/>
    <property type="project" value="TreeGrafter"/>
</dbReference>
<keyword evidence="9 10" id="KW-0472">Membrane</keyword>
<dbReference type="Proteomes" id="UP000053259">
    <property type="component" value="Unassembled WGS sequence"/>
</dbReference>
<dbReference type="CDD" id="cd06186">
    <property type="entry name" value="NOX_Duox_like_FAD_NADP"/>
    <property type="match status" value="1"/>
</dbReference>
<feature type="transmembrane region" description="Helical" evidence="10">
    <location>
        <begin position="215"/>
        <end position="233"/>
    </location>
</feature>
<feature type="chain" id="PRO_5002251341" description="FAD-binding FR-type domain-containing protein" evidence="11">
    <location>
        <begin position="19"/>
        <end position="621"/>
    </location>
</feature>
<evidence type="ECO:0000256" key="4">
    <source>
        <dbReference type="ARBA" id="ARBA00022692"/>
    </source>
</evidence>
<proteinExistence type="inferred from homology"/>
<dbReference type="VEuPathDB" id="FungiDB:PV09_07455"/>
<dbReference type="PANTHER" id="PTHR32361:SF24">
    <property type="entry name" value="REDUCTASE, PUTATIVE (AFU_ORTHOLOGUE AFUA_3G10820)-RELATED"/>
    <property type="match status" value="1"/>
</dbReference>
<evidence type="ECO:0000256" key="5">
    <source>
        <dbReference type="ARBA" id="ARBA00022982"/>
    </source>
</evidence>
<dbReference type="SFLD" id="SFLDS00052">
    <property type="entry name" value="Ferric_Reductase_Domain"/>
    <property type="match status" value="1"/>
</dbReference>
<evidence type="ECO:0000256" key="8">
    <source>
        <dbReference type="ARBA" id="ARBA00023065"/>
    </source>
</evidence>
<dbReference type="GeneID" id="27315428"/>
<sequence length="621" mass="69055">MASMQLVFFVAFAATSRAQSSAAPAAAQGSAAPQTAGQASSAEKETNPEALNWFLIKGLLWAWIGLVGGTMIYCFFLHCLALARTLACLNNEKQKYFSWPLPTHSAFRKYLVDAPLFRKRHHREFRLSSAINVGTLPSRAQTLFLVLYVATSIFLTLFDIDFGAPSSQIYSMLVNRTGMMAIMNMVPLFLLAGRNNPLITLTGITFDTYNLIHRWLGRIVVTEAVLHGTFWIVNKVQTKGFAAFQATLANSEFILSGFIGAVAFAAILVQSPSALRHAFYETFLVGHQLLAALAVAAVWVHLKEPDYYYQHAIIKGVVAIWAAERGIRLARLLYGNLGRGGTTAEVEALPGEAVRVTVKMARPWRFRTGAHAYLYMPGIGWWTSHPFSIAWSEEMSQRVDQKRLTLDPEKGFDMETSEVLRTGEHSMSFIIRRRTGFTDKLWKKAERTPEGRFVTKCWLEGPYGHQTLHSYGTVLLFAAGVGITHQVPHVRDLVAGYANGTVAARKVTLVWIIQSPEHLEWIRPWMTAILSMPKRREVLKIMLFVTKPKSTKEIQSPSASVQMFPGKPNISALVDQEVASAIGAIGVSVCGVGALADDVRKCCRSWMTRANIEFSEEAFSW</sequence>
<dbReference type="Gene3D" id="3.40.50.80">
    <property type="entry name" value="Nucleotide-binding domain of ferredoxin-NADP reductase (FNR) module"/>
    <property type="match status" value="1"/>
</dbReference>
<gene>
    <name evidence="13" type="ORF">PV09_07455</name>
</gene>
<dbReference type="Pfam" id="PF08022">
    <property type="entry name" value="FAD_binding_8"/>
    <property type="match status" value="1"/>
</dbReference>
<feature type="transmembrane region" description="Helical" evidence="10">
    <location>
        <begin position="60"/>
        <end position="83"/>
    </location>
</feature>
<evidence type="ECO:0000313" key="14">
    <source>
        <dbReference type="Proteomes" id="UP000053259"/>
    </source>
</evidence>
<reference evidence="13 14" key="1">
    <citation type="submission" date="2015-01" db="EMBL/GenBank/DDBJ databases">
        <title>The Genome Sequence of Ochroconis gallopava CBS43764.</title>
        <authorList>
            <consortium name="The Broad Institute Genomics Platform"/>
            <person name="Cuomo C."/>
            <person name="de Hoog S."/>
            <person name="Gorbushina A."/>
            <person name="Stielow B."/>
            <person name="Teixiera M."/>
            <person name="Abouelleil A."/>
            <person name="Chapman S.B."/>
            <person name="Priest M."/>
            <person name="Young S.K."/>
            <person name="Wortman J."/>
            <person name="Nusbaum C."/>
            <person name="Birren B."/>
        </authorList>
    </citation>
    <scope>NUCLEOTIDE SEQUENCE [LARGE SCALE GENOMIC DNA]</scope>
    <source>
        <strain evidence="13 14">CBS 43764</strain>
    </source>
</reference>
<keyword evidence="14" id="KW-1185">Reference proteome</keyword>
<dbReference type="EMBL" id="KN847557">
    <property type="protein sequence ID" value="KIW01171.1"/>
    <property type="molecule type" value="Genomic_DNA"/>
</dbReference>
<evidence type="ECO:0000256" key="9">
    <source>
        <dbReference type="ARBA" id="ARBA00023136"/>
    </source>
</evidence>
<organism evidence="13 14">
    <name type="scientific">Verruconis gallopava</name>
    <dbReference type="NCBI Taxonomy" id="253628"/>
    <lineage>
        <taxon>Eukaryota</taxon>
        <taxon>Fungi</taxon>
        <taxon>Dikarya</taxon>
        <taxon>Ascomycota</taxon>
        <taxon>Pezizomycotina</taxon>
        <taxon>Dothideomycetes</taxon>
        <taxon>Pleosporomycetidae</taxon>
        <taxon>Venturiales</taxon>
        <taxon>Sympoventuriaceae</taxon>
        <taxon>Verruconis</taxon>
    </lineage>
</organism>
<keyword evidence="8" id="KW-0406">Ion transport</keyword>
<dbReference type="InterPro" id="IPR039261">
    <property type="entry name" value="FNR_nucleotide-bd"/>
</dbReference>
<dbReference type="SFLD" id="SFLDG01168">
    <property type="entry name" value="Ferric_reductase_subgroup_(FRE"/>
    <property type="match status" value="1"/>
</dbReference>
<dbReference type="GO" id="GO:0006879">
    <property type="term" value="P:intracellular iron ion homeostasis"/>
    <property type="evidence" value="ECO:0007669"/>
    <property type="project" value="TreeGrafter"/>
</dbReference>
<dbReference type="InterPro" id="IPR013130">
    <property type="entry name" value="Fe3_Rdtase_TM_dom"/>
</dbReference>
<dbReference type="Pfam" id="PF08030">
    <property type="entry name" value="NAD_binding_6"/>
    <property type="match status" value="1"/>
</dbReference>
<dbReference type="InterPro" id="IPR013112">
    <property type="entry name" value="FAD-bd_8"/>
</dbReference>
<dbReference type="Pfam" id="PF01794">
    <property type="entry name" value="Ferric_reduct"/>
    <property type="match status" value="1"/>
</dbReference>
<dbReference type="AlphaFoldDB" id="A0A0D1XG51"/>
<dbReference type="GO" id="GO:0006826">
    <property type="term" value="P:iron ion transport"/>
    <property type="evidence" value="ECO:0007669"/>
    <property type="project" value="TreeGrafter"/>
</dbReference>
<evidence type="ECO:0000256" key="7">
    <source>
        <dbReference type="ARBA" id="ARBA00023002"/>
    </source>
</evidence>
<evidence type="ECO:0000256" key="3">
    <source>
        <dbReference type="ARBA" id="ARBA00022448"/>
    </source>
</evidence>
<feature type="transmembrane region" description="Helical" evidence="10">
    <location>
        <begin position="282"/>
        <end position="301"/>
    </location>
</feature>
<dbReference type="InParanoid" id="A0A0D1XG51"/>
<dbReference type="InterPro" id="IPR013121">
    <property type="entry name" value="Fe_red_NAD-bd_6"/>
</dbReference>
<feature type="transmembrane region" description="Helical" evidence="10">
    <location>
        <begin position="142"/>
        <end position="160"/>
    </location>
</feature>
<feature type="transmembrane region" description="Helical" evidence="10">
    <location>
        <begin position="172"/>
        <end position="194"/>
    </location>
</feature>
<dbReference type="STRING" id="253628.A0A0D1XG51"/>
<dbReference type="InterPro" id="IPR051410">
    <property type="entry name" value="Ferric/Cupric_Reductase"/>
</dbReference>
<protein>
    <recommendedName>
        <fullName evidence="12">FAD-binding FR-type domain-containing protein</fullName>
    </recommendedName>
</protein>
<keyword evidence="11" id="KW-0732">Signal</keyword>
<keyword evidence="7" id="KW-0560">Oxidoreductase</keyword>
<comment type="subcellular location">
    <subcellularLocation>
        <location evidence="1">Membrane</location>
        <topology evidence="1">Multi-pass membrane protein</topology>
    </subcellularLocation>
</comment>
<keyword evidence="6 10" id="KW-1133">Transmembrane helix</keyword>
<dbReference type="GO" id="GO:0005886">
    <property type="term" value="C:plasma membrane"/>
    <property type="evidence" value="ECO:0007669"/>
    <property type="project" value="TreeGrafter"/>
</dbReference>
<feature type="transmembrane region" description="Helical" evidence="10">
    <location>
        <begin position="253"/>
        <end position="270"/>
    </location>
</feature>
<evidence type="ECO:0000313" key="13">
    <source>
        <dbReference type="EMBL" id="KIW01171.1"/>
    </source>
</evidence>
<comment type="similarity">
    <text evidence="2">Belongs to the ferric reductase (FRE) family.</text>
</comment>
<dbReference type="PANTHER" id="PTHR32361">
    <property type="entry name" value="FERRIC/CUPRIC REDUCTASE TRANSMEMBRANE COMPONENT"/>
    <property type="match status" value="1"/>
</dbReference>
<name>A0A0D1XG51_9PEZI</name>
<evidence type="ECO:0000259" key="12">
    <source>
        <dbReference type="PROSITE" id="PS51384"/>
    </source>
</evidence>
<dbReference type="HOGENOM" id="CLU_010365_3_1_1"/>
<feature type="domain" description="FAD-binding FR-type" evidence="12">
    <location>
        <begin position="336"/>
        <end position="469"/>
    </location>
</feature>
<evidence type="ECO:0000256" key="2">
    <source>
        <dbReference type="ARBA" id="ARBA00006278"/>
    </source>
</evidence>